<reference evidence="1" key="1">
    <citation type="submission" date="2022-05" db="EMBL/GenBank/DDBJ databases">
        <title>The Musa troglodytarum L. genome provides insights into the mechanism of non-climacteric behaviour and enrichment of carotenoids.</title>
        <authorList>
            <person name="Wang J."/>
        </authorList>
    </citation>
    <scope>NUCLEOTIDE SEQUENCE</scope>
    <source>
        <tissue evidence="1">Leaf</tissue>
    </source>
</reference>
<dbReference type="EMBL" id="CP097510">
    <property type="protein sequence ID" value="URE40322.1"/>
    <property type="molecule type" value="Genomic_DNA"/>
</dbReference>
<keyword evidence="2" id="KW-1185">Reference proteome</keyword>
<name>A0A9E7I0K1_9LILI</name>
<accession>A0A9E7I0K1</accession>
<protein>
    <submittedName>
        <fullName evidence="1">Uncharacterized protein</fullName>
    </submittedName>
</protein>
<dbReference type="AlphaFoldDB" id="A0A9E7I0K1"/>
<organism evidence="1 2">
    <name type="scientific">Musa troglodytarum</name>
    <name type="common">fe'i banana</name>
    <dbReference type="NCBI Taxonomy" id="320322"/>
    <lineage>
        <taxon>Eukaryota</taxon>
        <taxon>Viridiplantae</taxon>
        <taxon>Streptophyta</taxon>
        <taxon>Embryophyta</taxon>
        <taxon>Tracheophyta</taxon>
        <taxon>Spermatophyta</taxon>
        <taxon>Magnoliopsida</taxon>
        <taxon>Liliopsida</taxon>
        <taxon>Zingiberales</taxon>
        <taxon>Musaceae</taxon>
        <taxon>Musa</taxon>
    </lineage>
</organism>
<gene>
    <name evidence="1" type="ORF">MUK42_13878</name>
</gene>
<sequence>MVGSERGKTDCGFVLPLPSQWLWGRERERDLGLVAALHIMSVVVGGKSLSSFDRLSLQSTLFTNVIGLCMDGLMDLISREASAILKSQELGSISHKVEASDEEIDFIMLKHDPEKTCHQKMIGEQKVTVACHESSRNNSRVGPKSNSLAATSLTNCSRTREQRALHLLAAVHLISETGHPSNLHEWGSQVAIHKLCRGKRQMLNQSVGDSLSVSIQIDAGSIPSTAGEVQVLFSWQHKFG</sequence>
<evidence type="ECO:0000313" key="1">
    <source>
        <dbReference type="EMBL" id="URE40322.1"/>
    </source>
</evidence>
<dbReference type="Proteomes" id="UP001055439">
    <property type="component" value="Chromosome 8"/>
</dbReference>
<evidence type="ECO:0000313" key="2">
    <source>
        <dbReference type="Proteomes" id="UP001055439"/>
    </source>
</evidence>
<proteinExistence type="predicted"/>